<evidence type="ECO:0000259" key="1">
    <source>
        <dbReference type="Pfam" id="PF00117"/>
    </source>
</evidence>
<dbReference type="Gene3D" id="3.40.50.880">
    <property type="match status" value="1"/>
</dbReference>
<evidence type="ECO:0000313" key="2">
    <source>
        <dbReference type="EMBL" id="GIK05077.1"/>
    </source>
</evidence>
<organism evidence="2 3">
    <name type="scientific">Aspergillus viridinutans</name>
    <dbReference type="NCBI Taxonomy" id="75553"/>
    <lineage>
        <taxon>Eukaryota</taxon>
        <taxon>Fungi</taxon>
        <taxon>Dikarya</taxon>
        <taxon>Ascomycota</taxon>
        <taxon>Pezizomycotina</taxon>
        <taxon>Eurotiomycetes</taxon>
        <taxon>Eurotiomycetidae</taxon>
        <taxon>Eurotiales</taxon>
        <taxon>Aspergillaceae</taxon>
        <taxon>Aspergillus</taxon>
        <taxon>Aspergillus subgen. Fumigati</taxon>
    </lineage>
</organism>
<dbReference type="AlphaFoldDB" id="A0A9P3BZZ7"/>
<reference evidence="2 3" key="1">
    <citation type="submission" date="2021-02" db="EMBL/GenBank/DDBJ databases">
        <title>Pan-genome distribution and transcriptional activeness of fungal secondary metabolism genes in Aspergillus section Fumigati.</title>
        <authorList>
            <person name="Takahashi H."/>
            <person name="Umemura M."/>
            <person name="Ninomiya A."/>
            <person name="Kusuya Y."/>
            <person name="Urayama S."/>
            <person name="Shimizu M."/>
            <person name="Watanabe A."/>
            <person name="Kamei K."/>
            <person name="Yaguchi T."/>
            <person name="Hagiwara D."/>
        </authorList>
    </citation>
    <scope>NUCLEOTIDE SEQUENCE [LARGE SCALE GENOMIC DNA]</scope>
    <source>
        <strain evidence="2 3">IFM 47045</strain>
    </source>
</reference>
<keyword evidence="3" id="KW-1185">Reference proteome</keyword>
<dbReference type="PROSITE" id="PS51273">
    <property type="entry name" value="GATASE_TYPE_1"/>
    <property type="match status" value="1"/>
</dbReference>
<dbReference type="InterPro" id="IPR029062">
    <property type="entry name" value="Class_I_gatase-like"/>
</dbReference>
<protein>
    <recommendedName>
        <fullName evidence="1">Glutamine amidotransferase domain-containing protein</fullName>
    </recommendedName>
</protein>
<dbReference type="PANTHER" id="PTHR42695:SF5">
    <property type="entry name" value="GLUTAMINE AMIDOTRANSFERASE YLR126C-RELATED"/>
    <property type="match status" value="1"/>
</dbReference>
<dbReference type="Proteomes" id="UP000710440">
    <property type="component" value="Unassembled WGS sequence"/>
</dbReference>
<dbReference type="CDD" id="cd01741">
    <property type="entry name" value="GATase1_1"/>
    <property type="match status" value="1"/>
</dbReference>
<evidence type="ECO:0000313" key="3">
    <source>
        <dbReference type="Proteomes" id="UP000710440"/>
    </source>
</evidence>
<name>A0A9P3BZZ7_ASPVI</name>
<dbReference type="SUPFAM" id="SSF52317">
    <property type="entry name" value="Class I glutamine amidotransferase-like"/>
    <property type="match status" value="1"/>
</dbReference>
<dbReference type="EMBL" id="BOPL01000007">
    <property type="protein sequence ID" value="GIK05077.1"/>
    <property type="molecule type" value="Genomic_DNA"/>
</dbReference>
<dbReference type="InterPro" id="IPR017926">
    <property type="entry name" value="GATASE"/>
</dbReference>
<dbReference type="GO" id="GO:0005829">
    <property type="term" value="C:cytosol"/>
    <property type="evidence" value="ECO:0007669"/>
    <property type="project" value="TreeGrafter"/>
</dbReference>
<feature type="domain" description="Glutamine amidotransferase" evidence="1">
    <location>
        <begin position="21"/>
        <end position="195"/>
    </location>
</feature>
<dbReference type="OrthoDB" id="4520676at2759"/>
<dbReference type="GO" id="GO:0005634">
    <property type="term" value="C:nucleus"/>
    <property type="evidence" value="ECO:0007669"/>
    <property type="project" value="TreeGrafter"/>
</dbReference>
<gene>
    <name evidence="2" type="ORF">Aspvir_009176</name>
</gene>
<dbReference type="InterPro" id="IPR044992">
    <property type="entry name" value="ChyE-like"/>
</dbReference>
<dbReference type="RefSeq" id="XP_043128263.1">
    <property type="nucleotide sequence ID" value="XM_043272328.1"/>
</dbReference>
<dbReference type="Pfam" id="PF00117">
    <property type="entry name" value="GATase"/>
    <property type="match status" value="1"/>
</dbReference>
<proteinExistence type="predicted"/>
<dbReference type="GeneID" id="66937158"/>
<accession>A0A9P3BZZ7</accession>
<dbReference type="PANTHER" id="PTHR42695">
    <property type="entry name" value="GLUTAMINE AMIDOTRANSFERASE YLR126C-RELATED"/>
    <property type="match status" value="1"/>
</dbReference>
<sequence length="241" mass="26429">MPPLRMAVLQCDHTLQTKSGDCGEIVEQWISRAGHAIQYPVQVSRWNVEAFQYPELDQIDVAVISGSPTSVGDRQEWIQRLVEFTAKAASDQQVFLVGICFGHQIIAKALGGEVGQRDGGYVVGVVPTYLTELGKQLFGRSELNFHQLHHEAVLRLPDGVQAIGTGVSGDNHGFYLPGRLITIQGHPEIDAESMDCALELCRESLGKIVSQEDAGRVQHDHDGDYLGVALLEILVGIRKHN</sequence>
<comment type="caution">
    <text evidence="2">The sequence shown here is derived from an EMBL/GenBank/DDBJ whole genome shotgun (WGS) entry which is preliminary data.</text>
</comment>